<feature type="region of interest" description="Disordered" evidence="1">
    <location>
        <begin position="78"/>
        <end position="107"/>
    </location>
</feature>
<name>A0A183AWJ7_9TREM</name>
<evidence type="ECO:0000313" key="2">
    <source>
        <dbReference type="EMBL" id="VDP88350.1"/>
    </source>
</evidence>
<evidence type="ECO:0000313" key="3">
    <source>
        <dbReference type="Proteomes" id="UP000272942"/>
    </source>
</evidence>
<proteinExistence type="predicted"/>
<dbReference type="AlphaFoldDB" id="A0A183AWJ7"/>
<dbReference type="WBParaSite" id="ECPE_0001136701-mRNA-1">
    <property type="protein sequence ID" value="ECPE_0001136701-mRNA-1"/>
    <property type="gene ID" value="ECPE_0001136701"/>
</dbReference>
<reference evidence="2 3" key="2">
    <citation type="submission" date="2018-11" db="EMBL/GenBank/DDBJ databases">
        <authorList>
            <consortium name="Pathogen Informatics"/>
        </authorList>
    </citation>
    <scope>NUCLEOTIDE SEQUENCE [LARGE SCALE GENOMIC DNA]</scope>
    <source>
        <strain evidence="2 3">Egypt</strain>
    </source>
</reference>
<dbReference type="Proteomes" id="UP000272942">
    <property type="component" value="Unassembled WGS sequence"/>
</dbReference>
<gene>
    <name evidence="2" type="ORF">ECPE_LOCUS11331</name>
</gene>
<reference evidence="4" key="1">
    <citation type="submission" date="2016-06" db="UniProtKB">
        <authorList>
            <consortium name="WormBaseParasite"/>
        </authorList>
    </citation>
    <scope>IDENTIFICATION</scope>
</reference>
<evidence type="ECO:0000256" key="1">
    <source>
        <dbReference type="SAM" id="MobiDB-lite"/>
    </source>
</evidence>
<protein>
    <submittedName>
        <fullName evidence="4">FLZ-type domain-containing protein</fullName>
    </submittedName>
</protein>
<organism evidence="4">
    <name type="scientific">Echinostoma caproni</name>
    <dbReference type="NCBI Taxonomy" id="27848"/>
    <lineage>
        <taxon>Eukaryota</taxon>
        <taxon>Metazoa</taxon>
        <taxon>Spiralia</taxon>
        <taxon>Lophotrochozoa</taxon>
        <taxon>Platyhelminthes</taxon>
        <taxon>Trematoda</taxon>
        <taxon>Digenea</taxon>
        <taxon>Plagiorchiida</taxon>
        <taxon>Echinostomata</taxon>
        <taxon>Echinostomatoidea</taxon>
        <taxon>Echinostomatidae</taxon>
        <taxon>Echinostoma</taxon>
    </lineage>
</organism>
<evidence type="ECO:0000313" key="4">
    <source>
        <dbReference type="WBParaSite" id="ECPE_0001136701-mRNA-1"/>
    </source>
</evidence>
<accession>A0A183AWJ7</accession>
<dbReference type="EMBL" id="UZAN01050634">
    <property type="protein sequence ID" value="VDP88350.1"/>
    <property type="molecule type" value="Genomic_DNA"/>
</dbReference>
<sequence length="144" mass="15513">MVEEELELDRFTGDPVGCHSRSRSPGDSATESAIFVRFAASNGRRNTVDGVTEANEVECCAEFEVDGLELGDLIRQRDSSKRASRDLPFQIESPAGAHVGPELGETESAGTEGLIGMFEAGRGELSDPLGIGLFCCKKCVKQFR</sequence>
<keyword evidence="3" id="KW-1185">Reference proteome</keyword>
<feature type="region of interest" description="Disordered" evidence="1">
    <location>
        <begin position="1"/>
        <end position="28"/>
    </location>
</feature>